<organism evidence="2 3">
    <name type="scientific">Streptomyces griseicoloratus</name>
    <dbReference type="NCBI Taxonomy" id="2752516"/>
    <lineage>
        <taxon>Bacteria</taxon>
        <taxon>Bacillati</taxon>
        <taxon>Actinomycetota</taxon>
        <taxon>Actinomycetes</taxon>
        <taxon>Kitasatosporales</taxon>
        <taxon>Streptomycetaceae</taxon>
        <taxon>Streptomyces</taxon>
    </lineage>
</organism>
<dbReference type="Gene3D" id="3.40.50.720">
    <property type="entry name" value="NAD(P)-binding Rossmann-like Domain"/>
    <property type="match status" value="1"/>
</dbReference>
<evidence type="ECO:0000313" key="3">
    <source>
        <dbReference type="Proteomes" id="UP000621210"/>
    </source>
</evidence>
<dbReference type="Proteomes" id="UP000621210">
    <property type="component" value="Unassembled WGS sequence"/>
</dbReference>
<feature type="domain" description="Thioester reductase (TE)" evidence="1">
    <location>
        <begin position="5"/>
        <end position="196"/>
    </location>
</feature>
<reference evidence="2" key="1">
    <citation type="submission" date="2020-09" db="EMBL/GenBank/DDBJ databases">
        <title>Streptomyces grisecoloratus sp. nov., isolated from cotton soil.</title>
        <authorList>
            <person name="Xing L."/>
        </authorList>
    </citation>
    <scope>NUCLEOTIDE SEQUENCE</scope>
    <source>
        <strain evidence="2">TRM S81-3</strain>
    </source>
</reference>
<protein>
    <submittedName>
        <fullName evidence="2">SDR family oxidoreductase</fullName>
    </submittedName>
</protein>
<dbReference type="AlphaFoldDB" id="A0A926L9I6"/>
<dbReference type="Pfam" id="PF07993">
    <property type="entry name" value="NAD_binding_4"/>
    <property type="match status" value="1"/>
</dbReference>
<name>A0A926L9I6_9ACTN</name>
<dbReference type="RefSeq" id="WP_188183604.1">
    <property type="nucleotide sequence ID" value="NZ_JACVQF010000215.1"/>
</dbReference>
<evidence type="ECO:0000313" key="2">
    <source>
        <dbReference type="EMBL" id="MBD0422637.1"/>
    </source>
</evidence>
<dbReference type="InterPro" id="IPR036291">
    <property type="entry name" value="NAD(P)-bd_dom_sf"/>
</dbReference>
<accession>A0A926L9I6</accession>
<evidence type="ECO:0000259" key="1">
    <source>
        <dbReference type="Pfam" id="PF07993"/>
    </source>
</evidence>
<dbReference type="SUPFAM" id="SSF51735">
    <property type="entry name" value="NAD(P)-binding Rossmann-fold domains"/>
    <property type="match status" value="1"/>
</dbReference>
<comment type="caution">
    <text evidence="2">The sequence shown here is derived from an EMBL/GenBank/DDBJ whole genome shotgun (WGS) entry which is preliminary data.</text>
</comment>
<keyword evidence="3" id="KW-1185">Reference proteome</keyword>
<dbReference type="PANTHER" id="PTHR43000">
    <property type="entry name" value="DTDP-D-GLUCOSE 4,6-DEHYDRATASE-RELATED"/>
    <property type="match status" value="1"/>
</dbReference>
<proteinExistence type="predicted"/>
<gene>
    <name evidence="2" type="ORF">H0H10_26335</name>
</gene>
<reference evidence="2" key="2">
    <citation type="submission" date="2020-09" db="EMBL/GenBank/DDBJ databases">
        <authorList>
            <person name="Luo X."/>
        </authorList>
    </citation>
    <scope>NUCLEOTIDE SEQUENCE</scope>
    <source>
        <strain evidence="2">TRM S81-3</strain>
    </source>
</reference>
<sequence length="353" mass="38857">MLTAVTGATGFLGLHLVRELLARRRRLLLLARPHPLPAPVRVERFLRTCGADAEELRVARTHLQTREIALEDGFLGLGREGFQRLADRIDVLWHCAGDISFGSSLQQARRTNVDGTRHVLRLLTAGERAPLLCHVSTVAVAGARPDGVVEEKELDASFGFNTPYEQSKFEAEGLVHRWVSEYGGRALVFRPSCLATHRPAHPDRPHHPLQVLARQVGAMLRRHPELTGTPGPMALPVPAGAGTNVLPVEHAAYAMVEAAARHTGDRPRIHHVVNRRNLPMTEVIAALGDHFGVPVDTSWRSSRAPQDMRRTLPAYAYWLSFSRTYEGAGLARLGLACPARPVVDRDYVAAALH</sequence>
<dbReference type="EMBL" id="JACVQF010000215">
    <property type="protein sequence ID" value="MBD0422637.1"/>
    <property type="molecule type" value="Genomic_DNA"/>
</dbReference>
<dbReference type="InterPro" id="IPR013120">
    <property type="entry name" value="FAR_NAD-bd"/>
</dbReference>